<evidence type="ECO:0000313" key="2">
    <source>
        <dbReference type="EMBL" id="KDR15648.1"/>
    </source>
</evidence>
<keyword evidence="1" id="KW-1133">Transmembrane helix</keyword>
<keyword evidence="1" id="KW-0812">Transmembrane</keyword>
<gene>
    <name evidence="2" type="ORF">L798_09724</name>
</gene>
<dbReference type="EMBL" id="KK852818">
    <property type="protein sequence ID" value="KDR15648.1"/>
    <property type="molecule type" value="Genomic_DNA"/>
</dbReference>
<accession>A0A067QZ14</accession>
<reference evidence="2 3" key="1">
    <citation type="journal article" date="2014" name="Nat. Commun.">
        <title>Molecular traces of alternative social organization in a termite genome.</title>
        <authorList>
            <person name="Terrapon N."/>
            <person name="Li C."/>
            <person name="Robertson H.M."/>
            <person name="Ji L."/>
            <person name="Meng X."/>
            <person name="Booth W."/>
            <person name="Chen Z."/>
            <person name="Childers C.P."/>
            <person name="Glastad K.M."/>
            <person name="Gokhale K."/>
            <person name="Gowin J."/>
            <person name="Gronenberg W."/>
            <person name="Hermansen R.A."/>
            <person name="Hu H."/>
            <person name="Hunt B.G."/>
            <person name="Huylmans A.K."/>
            <person name="Khalil S.M."/>
            <person name="Mitchell R.D."/>
            <person name="Munoz-Torres M.C."/>
            <person name="Mustard J.A."/>
            <person name="Pan H."/>
            <person name="Reese J.T."/>
            <person name="Scharf M.E."/>
            <person name="Sun F."/>
            <person name="Vogel H."/>
            <person name="Xiao J."/>
            <person name="Yang W."/>
            <person name="Yang Z."/>
            <person name="Yang Z."/>
            <person name="Zhou J."/>
            <person name="Zhu J."/>
            <person name="Brent C.S."/>
            <person name="Elsik C.G."/>
            <person name="Goodisman M.A."/>
            <person name="Liberles D.A."/>
            <person name="Roe R.M."/>
            <person name="Vargo E.L."/>
            <person name="Vilcinskas A."/>
            <person name="Wang J."/>
            <person name="Bornberg-Bauer E."/>
            <person name="Korb J."/>
            <person name="Zhang G."/>
            <person name="Liebig J."/>
        </authorList>
    </citation>
    <scope>NUCLEOTIDE SEQUENCE [LARGE SCALE GENOMIC DNA]</scope>
    <source>
        <tissue evidence="2">Whole organism</tissue>
    </source>
</reference>
<organism evidence="2 3">
    <name type="scientific">Zootermopsis nevadensis</name>
    <name type="common">Dampwood termite</name>
    <dbReference type="NCBI Taxonomy" id="136037"/>
    <lineage>
        <taxon>Eukaryota</taxon>
        <taxon>Metazoa</taxon>
        <taxon>Ecdysozoa</taxon>
        <taxon>Arthropoda</taxon>
        <taxon>Hexapoda</taxon>
        <taxon>Insecta</taxon>
        <taxon>Pterygota</taxon>
        <taxon>Neoptera</taxon>
        <taxon>Polyneoptera</taxon>
        <taxon>Dictyoptera</taxon>
        <taxon>Blattodea</taxon>
        <taxon>Blattoidea</taxon>
        <taxon>Termitoidae</taxon>
        <taxon>Termopsidae</taxon>
        <taxon>Zootermopsis</taxon>
    </lineage>
</organism>
<feature type="transmembrane region" description="Helical" evidence="1">
    <location>
        <begin position="6"/>
        <end position="25"/>
    </location>
</feature>
<protein>
    <submittedName>
        <fullName evidence="2">Uncharacterized protein</fullName>
    </submittedName>
</protein>
<evidence type="ECO:0000313" key="3">
    <source>
        <dbReference type="Proteomes" id="UP000027135"/>
    </source>
</evidence>
<sequence length="109" mass="12018">MSRESFNTVSFIAIFGKVILVMKILTYQRVKRSNLGRSSVVCDIICTRGEHVTLVLISVSRATLLSYSDFLHHVEDLKPGEGARRVEVVAPCPIHTGDQLAHVSGKVVL</sequence>
<dbReference type="AlphaFoldDB" id="A0A067QZ14"/>
<proteinExistence type="predicted"/>
<keyword evidence="1" id="KW-0472">Membrane</keyword>
<dbReference type="InParanoid" id="A0A067QZ14"/>
<evidence type="ECO:0000256" key="1">
    <source>
        <dbReference type="SAM" id="Phobius"/>
    </source>
</evidence>
<dbReference type="Proteomes" id="UP000027135">
    <property type="component" value="Unassembled WGS sequence"/>
</dbReference>
<name>A0A067QZ14_ZOONE</name>
<keyword evidence="3" id="KW-1185">Reference proteome</keyword>